<evidence type="ECO:0008006" key="3">
    <source>
        <dbReference type="Google" id="ProtNLM"/>
    </source>
</evidence>
<dbReference type="AlphaFoldDB" id="A0A7K3MB15"/>
<keyword evidence="2" id="KW-1185">Reference proteome</keyword>
<protein>
    <recommendedName>
        <fullName evidence="3">Branched-chain amino acid ATP-binding cassette transporter C-terminal domain-containing protein</fullName>
    </recommendedName>
</protein>
<evidence type="ECO:0000313" key="2">
    <source>
        <dbReference type="Proteomes" id="UP000460435"/>
    </source>
</evidence>
<evidence type="ECO:0000313" key="1">
    <source>
        <dbReference type="EMBL" id="NDL60484.1"/>
    </source>
</evidence>
<gene>
    <name evidence="1" type="ORF">F7O44_25735</name>
</gene>
<dbReference type="Proteomes" id="UP000460435">
    <property type="component" value="Unassembled WGS sequence"/>
</dbReference>
<accession>A0A7K3MB15</accession>
<reference evidence="1 2" key="1">
    <citation type="submission" date="2019-11" db="EMBL/GenBank/DDBJ databases">
        <authorList>
            <person name="Li X.-J."/>
            <person name="Feng X.-M."/>
        </authorList>
    </citation>
    <scope>NUCLEOTIDE SEQUENCE [LARGE SCALE GENOMIC DNA]</scope>
    <source>
        <strain evidence="1 2">XMNu-373</strain>
    </source>
</reference>
<comment type="caution">
    <text evidence="1">The sequence shown here is derived from an EMBL/GenBank/DDBJ whole genome shotgun (WGS) entry which is preliminary data.</text>
</comment>
<sequence length="49" mass="5118">MCDTPAPPAGRFRAADTGYVLDMGTLAHSGPAAQLLKDPRAVQAYLGMN</sequence>
<proteinExistence type="predicted"/>
<organism evidence="1 2">
    <name type="scientific">Phytoactinopolyspora mesophila</name>
    <dbReference type="NCBI Taxonomy" id="2650750"/>
    <lineage>
        <taxon>Bacteria</taxon>
        <taxon>Bacillati</taxon>
        <taxon>Actinomycetota</taxon>
        <taxon>Actinomycetes</taxon>
        <taxon>Jiangellales</taxon>
        <taxon>Jiangellaceae</taxon>
        <taxon>Phytoactinopolyspora</taxon>
    </lineage>
</organism>
<dbReference type="RefSeq" id="WP_162453194.1">
    <property type="nucleotide sequence ID" value="NZ_WLZY01000012.1"/>
</dbReference>
<dbReference type="EMBL" id="WLZY01000012">
    <property type="protein sequence ID" value="NDL60484.1"/>
    <property type="molecule type" value="Genomic_DNA"/>
</dbReference>
<name>A0A7K3MB15_9ACTN</name>